<accession>A0A4Y7IUH7</accession>
<name>A0A4Y7IUH7_PAPSO</name>
<sequence length="88" mass="10339">MNLTASPLPEDDEEEIFGAQVEEEIAHIETAVETLRREREERRQRLKRDFPDEGPKWVVQQPRREPTRFYDKTKLPPGGWIALLLVIA</sequence>
<dbReference type="EMBL" id="CM010716">
    <property type="protein sequence ID" value="RZC51085.1"/>
    <property type="molecule type" value="Genomic_DNA"/>
</dbReference>
<dbReference type="Gramene" id="RZC51085">
    <property type="protein sequence ID" value="RZC51085"/>
    <property type="gene ID" value="C5167_019518"/>
</dbReference>
<organism evidence="2 3">
    <name type="scientific">Papaver somniferum</name>
    <name type="common">Opium poppy</name>
    <dbReference type="NCBI Taxonomy" id="3469"/>
    <lineage>
        <taxon>Eukaryota</taxon>
        <taxon>Viridiplantae</taxon>
        <taxon>Streptophyta</taxon>
        <taxon>Embryophyta</taxon>
        <taxon>Tracheophyta</taxon>
        <taxon>Spermatophyta</taxon>
        <taxon>Magnoliopsida</taxon>
        <taxon>Ranunculales</taxon>
        <taxon>Papaveraceae</taxon>
        <taxon>Papaveroideae</taxon>
        <taxon>Papaver</taxon>
    </lineage>
</organism>
<evidence type="ECO:0000313" key="2">
    <source>
        <dbReference type="EMBL" id="RZC51085.1"/>
    </source>
</evidence>
<keyword evidence="3" id="KW-1185">Reference proteome</keyword>
<evidence type="ECO:0000313" key="3">
    <source>
        <dbReference type="Proteomes" id="UP000316621"/>
    </source>
</evidence>
<dbReference type="STRING" id="3469.A0A4Y7IUH7"/>
<dbReference type="Proteomes" id="UP000316621">
    <property type="component" value="Chromosome 2"/>
</dbReference>
<dbReference type="OMA" id="WINCPAV"/>
<proteinExistence type="predicted"/>
<protein>
    <submittedName>
        <fullName evidence="2">Uncharacterized protein</fullName>
    </submittedName>
</protein>
<gene>
    <name evidence="2" type="ORF">C5167_019518</name>
</gene>
<dbReference type="AlphaFoldDB" id="A0A4Y7IUH7"/>
<keyword evidence="1" id="KW-0175">Coiled coil</keyword>
<reference evidence="2 3" key="1">
    <citation type="journal article" date="2018" name="Science">
        <title>The opium poppy genome and morphinan production.</title>
        <authorList>
            <person name="Guo L."/>
            <person name="Winzer T."/>
            <person name="Yang X."/>
            <person name="Li Y."/>
            <person name="Ning Z."/>
            <person name="He Z."/>
            <person name="Teodor R."/>
            <person name="Lu Y."/>
            <person name="Bowser T.A."/>
            <person name="Graham I.A."/>
            <person name="Ye K."/>
        </authorList>
    </citation>
    <scope>NUCLEOTIDE SEQUENCE [LARGE SCALE GENOMIC DNA]</scope>
    <source>
        <strain evidence="3">cv. HN1</strain>
        <tissue evidence="2">Leaves</tissue>
    </source>
</reference>
<evidence type="ECO:0000256" key="1">
    <source>
        <dbReference type="SAM" id="Coils"/>
    </source>
</evidence>
<feature type="coiled-coil region" evidence="1">
    <location>
        <begin position="18"/>
        <end position="45"/>
    </location>
</feature>